<evidence type="ECO:0000256" key="6">
    <source>
        <dbReference type="ARBA" id="ARBA00023077"/>
    </source>
</evidence>
<keyword evidence="4 10" id="KW-0812">Transmembrane</keyword>
<proteinExistence type="inferred from homology"/>
<dbReference type="Gene3D" id="2.170.130.10">
    <property type="entry name" value="TonB-dependent receptor, plug domain"/>
    <property type="match status" value="1"/>
</dbReference>
<evidence type="ECO:0000256" key="3">
    <source>
        <dbReference type="ARBA" id="ARBA00022452"/>
    </source>
</evidence>
<evidence type="ECO:0000313" key="16">
    <source>
        <dbReference type="Proteomes" id="UP000033121"/>
    </source>
</evidence>
<dbReference type="Pfam" id="PF13715">
    <property type="entry name" value="CarbopepD_reg_2"/>
    <property type="match status" value="1"/>
</dbReference>
<keyword evidence="6 11" id="KW-0798">TonB box</keyword>
<feature type="chain" id="PRO_5002430187" evidence="12">
    <location>
        <begin position="24"/>
        <end position="917"/>
    </location>
</feature>
<dbReference type="GO" id="GO:0015344">
    <property type="term" value="F:siderophore uptake transmembrane transporter activity"/>
    <property type="evidence" value="ECO:0007669"/>
    <property type="project" value="TreeGrafter"/>
</dbReference>
<comment type="similarity">
    <text evidence="10 11">Belongs to the TonB-dependent receptor family.</text>
</comment>
<evidence type="ECO:0000256" key="1">
    <source>
        <dbReference type="ARBA" id="ARBA00004571"/>
    </source>
</evidence>
<keyword evidence="5 12" id="KW-0732">Signal</keyword>
<dbReference type="RefSeq" id="WP_046370613.1">
    <property type="nucleotide sequence ID" value="NZ_BBWV01000003.1"/>
</dbReference>
<evidence type="ECO:0000313" key="15">
    <source>
        <dbReference type="EMBL" id="GAO44747.1"/>
    </source>
</evidence>
<feature type="signal peptide" evidence="12">
    <location>
        <begin position="1"/>
        <end position="23"/>
    </location>
</feature>
<dbReference type="GO" id="GO:0044718">
    <property type="term" value="P:siderophore transmembrane transport"/>
    <property type="evidence" value="ECO:0007669"/>
    <property type="project" value="TreeGrafter"/>
</dbReference>
<gene>
    <name evidence="15" type="ORF">FPE01S_03_07870</name>
</gene>
<dbReference type="PANTHER" id="PTHR30069:SF29">
    <property type="entry name" value="HEMOGLOBIN AND HEMOGLOBIN-HAPTOGLOBIN-BINDING PROTEIN 1-RELATED"/>
    <property type="match status" value="1"/>
</dbReference>
<sequence>MRKTYSYLFTLLLASLLTITAHSQNTTVSGNVKNSVTNDVVPAVSVTIKGTSTGTFTDDKGNFRLTTSSKPPFVLVFSSVGFETQEQTVNDAAAPVSLSFVPSSQLGTEVVVSASRVPERILESPVSIERVNATAIRVAPAATYYDIVGSLKGVDVVTSSLTFKTPTTRGFAGSGNTRFNQLVDGMDNQAPGLNFSVGTIVGLSELDVDNMELLPGASSALYGPGGMNGTLLVSSKDPFKYTGLSFQIKEGIMNTDSRYRDVSGYHNWAVRWAQNVNNKFAYKINAELIQAKDWLAADKRNYDRMSTTQKVIPGTRLSDPNYDGINVYGDETTADIRAVLQGIGQQAPFLQPYINTLMGSAINVSRTGYDEKDILDPNTLNFKLGGSLNYRFSDKLEGILMMNWGTGNSIYTGSDRYSFKDFKMAQYKLELKGRRFYVRAYTTQENAGQSFNATVTTRLTNEAWKPTITFVNGNPAPKPTDWLVQYSQAYLANKMGGAADIDAHNAARAVADQGRPAAGSQQFKQIFDKVRGVSISDGGGLFIEKSDLYQIEGQYNLTDYTSKVAEVLVGGNYKQYALNSEGTLFTDSTGPIHIWEIGAYIQATRRFFNDRLKLTFSGRYDKNENFEGRFTPRATAVVTVAKNSNIRLSYQTAYRFPSTQQQFIDLNIGGGVQLIGGNESFQTYYGFDKNAPYTINADGTAGSAHVFNTFRPESVSSFELGYKGLHAGGKFLIDAYGYYGKYQDFLARTTIGQARNPGSPNVATDQKFSVPINVAGDITTYGWGLGLDYRFTRVWTLSGNLSSDVLDGVPDNYVASFNAPRYRANITLSNSGFGKTKRLSGSVSYRWQDTFYYEGDFANGDIHQISTVDAQFTYKLPKIRSGIKLGANNLLNQYYFNAVGNSFVGGLYYISFGYNIF</sequence>
<dbReference type="InterPro" id="IPR037066">
    <property type="entry name" value="Plug_dom_sf"/>
</dbReference>
<keyword evidence="3 10" id="KW-1134">Transmembrane beta strand</keyword>
<dbReference type="Pfam" id="PF07715">
    <property type="entry name" value="Plug"/>
    <property type="match status" value="1"/>
</dbReference>
<accession>A0A0E9N439</accession>
<evidence type="ECO:0000256" key="8">
    <source>
        <dbReference type="ARBA" id="ARBA00023170"/>
    </source>
</evidence>
<keyword evidence="7 10" id="KW-0472">Membrane</keyword>
<feature type="domain" description="TonB-dependent receptor plug" evidence="14">
    <location>
        <begin position="122"/>
        <end position="230"/>
    </location>
</feature>
<protein>
    <submittedName>
        <fullName evidence="15">Putative TonB-dependent receptor</fullName>
    </submittedName>
</protein>
<evidence type="ECO:0000256" key="12">
    <source>
        <dbReference type="SAM" id="SignalP"/>
    </source>
</evidence>
<dbReference type="OrthoDB" id="1109208at2"/>
<dbReference type="AlphaFoldDB" id="A0A0E9N439"/>
<dbReference type="SUPFAM" id="SSF56935">
    <property type="entry name" value="Porins"/>
    <property type="match status" value="1"/>
</dbReference>
<dbReference type="Gene3D" id="2.40.170.20">
    <property type="entry name" value="TonB-dependent receptor, beta-barrel domain"/>
    <property type="match status" value="1"/>
</dbReference>
<evidence type="ECO:0000256" key="5">
    <source>
        <dbReference type="ARBA" id="ARBA00022729"/>
    </source>
</evidence>
<dbReference type="STRING" id="1220578.FPE01S_03_07870"/>
<keyword evidence="2 10" id="KW-0813">Transport</keyword>
<dbReference type="Proteomes" id="UP000033121">
    <property type="component" value="Unassembled WGS sequence"/>
</dbReference>
<reference evidence="15 16" key="1">
    <citation type="submission" date="2015-04" db="EMBL/GenBank/DDBJ databases">
        <title>Whole genome shotgun sequence of Flavihumibacter petaseus NBRC 106054.</title>
        <authorList>
            <person name="Miyazawa S."/>
            <person name="Hosoyama A."/>
            <person name="Hashimoto M."/>
            <person name="Noguchi M."/>
            <person name="Tsuchikane K."/>
            <person name="Ohji S."/>
            <person name="Yamazoe A."/>
            <person name="Ichikawa N."/>
            <person name="Kimura A."/>
            <person name="Fujita N."/>
        </authorList>
    </citation>
    <scope>NUCLEOTIDE SEQUENCE [LARGE SCALE GENOMIC DNA]</scope>
    <source>
        <strain evidence="15 16">NBRC 106054</strain>
    </source>
</reference>
<dbReference type="PROSITE" id="PS52016">
    <property type="entry name" value="TONB_DEPENDENT_REC_3"/>
    <property type="match status" value="1"/>
</dbReference>
<dbReference type="InterPro" id="IPR036942">
    <property type="entry name" value="Beta-barrel_TonB_sf"/>
</dbReference>
<evidence type="ECO:0000256" key="2">
    <source>
        <dbReference type="ARBA" id="ARBA00022448"/>
    </source>
</evidence>
<dbReference type="EMBL" id="BBWV01000003">
    <property type="protein sequence ID" value="GAO44747.1"/>
    <property type="molecule type" value="Genomic_DNA"/>
</dbReference>
<dbReference type="InterPro" id="IPR012910">
    <property type="entry name" value="Plug_dom"/>
</dbReference>
<evidence type="ECO:0000256" key="10">
    <source>
        <dbReference type="PROSITE-ProRule" id="PRU01360"/>
    </source>
</evidence>
<dbReference type="PANTHER" id="PTHR30069">
    <property type="entry name" value="TONB-DEPENDENT OUTER MEMBRANE RECEPTOR"/>
    <property type="match status" value="1"/>
</dbReference>
<name>A0A0E9N439_9BACT</name>
<dbReference type="InterPro" id="IPR008969">
    <property type="entry name" value="CarboxyPept-like_regulatory"/>
</dbReference>
<evidence type="ECO:0000256" key="9">
    <source>
        <dbReference type="ARBA" id="ARBA00023237"/>
    </source>
</evidence>
<dbReference type="InterPro" id="IPR000531">
    <property type="entry name" value="Beta-barrel_TonB"/>
</dbReference>
<dbReference type="InterPro" id="IPR039426">
    <property type="entry name" value="TonB-dep_rcpt-like"/>
</dbReference>
<evidence type="ECO:0000256" key="7">
    <source>
        <dbReference type="ARBA" id="ARBA00023136"/>
    </source>
</evidence>
<evidence type="ECO:0000259" key="13">
    <source>
        <dbReference type="Pfam" id="PF00593"/>
    </source>
</evidence>
<dbReference type="Pfam" id="PF00593">
    <property type="entry name" value="TonB_dep_Rec_b-barrel"/>
    <property type="match status" value="1"/>
</dbReference>
<evidence type="ECO:0000256" key="11">
    <source>
        <dbReference type="RuleBase" id="RU003357"/>
    </source>
</evidence>
<dbReference type="Gene3D" id="2.60.40.1120">
    <property type="entry name" value="Carboxypeptidase-like, regulatory domain"/>
    <property type="match status" value="1"/>
</dbReference>
<keyword evidence="9 10" id="KW-0998">Cell outer membrane</keyword>
<comment type="caution">
    <text evidence="15">The sequence shown here is derived from an EMBL/GenBank/DDBJ whole genome shotgun (WGS) entry which is preliminary data.</text>
</comment>
<keyword evidence="8 15" id="KW-0675">Receptor</keyword>
<evidence type="ECO:0000259" key="14">
    <source>
        <dbReference type="Pfam" id="PF07715"/>
    </source>
</evidence>
<comment type="subcellular location">
    <subcellularLocation>
        <location evidence="1 10">Cell outer membrane</location>
        <topology evidence="1 10">Multi-pass membrane protein</topology>
    </subcellularLocation>
</comment>
<organism evidence="15 16">
    <name type="scientific">Flavihumibacter petaseus NBRC 106054</name>
    <dbReference type="NCBI Taxonomy" id="1220578"/>
    <lineage>
        <taxon>Bacteria</taxon>
        <taxon>Pseudomonadati</taxon>
        <taxon>Bacteroidota</taxon>
        <taxon>Chitinophagia</taxon>
        <taxon>Chitinophagales</taxon>
        <taxon>Chitinophagaceae</taxon>
        <taxon>Flavihumibacter</taxon>
    </lineage>
</organism>
<dbReference type="GO" id="GO:0009279">
    <property type="term" value="C:cell outer membrane"/>
    <property type="evidence" value="ECO:0007669"/>
    <property type="project" value="UniProtKB-SubCell"/>
</dbReference>
<feature type="domain" description="TonB-dependent receptor-like beta-barrel" evidence="13">
    <location>
        <begin position="422"/>
        <end position="890"/>
    </location>
</feature>
<keyword evidence="16" id="KW-1185">Reference proteome</keyword>
<evidence type="ECO:0000256" key="4">
    <source>
        <dbReference type="ARBA" id="ARBA00022692"/>
    </source>
</evidence>
<dbReference type="SUPFAM" id="SSF49464">
    <property type="entry name" value="Carboxypeptidase regulatory domain-like"/>
    <property type="match status" value="1"/>
</dbReference>